<comment type="caution">
    <text evidence="2">The sequence shown here is derived from an EMBL/GenBank/DDBJ whole genome shotgun (WGS) entry which is preliminary data.</text>
</comment>
<dbReference type="EMBL" id="JAWDGP010003588">
    <property type="protein sequence ID" value="KAK3772891.1"/>
    <property type="molecule type" value="Genomic_DNA"/>
</dbReference>
<name>A0AAE1DJG2_9GAST</name>
<gene>
    <name evidence="2" type="ORF">RRG08_024076</name>
</gene>
<evidence type="ECO:0000313" key="3">
    <source>
        <dbReference type="Proteomes" id="UP001283361"/>
    </source>
</evidence>
<keyword evidence="3" id="KW-1185">Reference proteome</keyword>
<keyword evidence="1" id="KW-1133">Transmembrane helix</keyword>
<accession>A0AAE1DJG2</accession>
<dbReference type="Proteomes" id="UP001283361">
    <property type="component" value="Unassembled WGS sequence"/>
</dbReference>
<evidence type="ECO:0000256" key="1">
    <source>
        <dbReference type="SAM" id="Phobius"/>
    </source>
</evidence>
<feature type="transmembrane region" description="Helical" evidence="1">
    <location>
        <begin position="95"/>
        <end position="112"/>
    </location>
</feature>
<evidence type="ECO:0000313" key="2">
    <source>
        <dbReference type="EMBL" id="KAK3772891.1"/>
    </source>
</evidence>
<dbReference type="AlphaFoldDB" id="A0AAE1DJG2"/>
<keyword evidence="1" id="KW-0472">Membrane</keyword>
<proteinExistence type="predicted"/>
<keyword evidence="1" id="KW-0812">Transmembrane</keyword>
<reference evidence="2" key="1">
    <citation type="journal article" date="2023" name="G3 (Bethesda)">
        <title>A reference genome for the long-term kleptoplast-retaining sea slug Elysia crispata morphotype clarki.</title>
        <authorList>
            <person name="Eastman K.E."/>
            <person name="Pendleton A.L."/>
            <person name="Shaikh M.A."/>
            <person name="Suttiyut T."/>
            <person name="Ogas R."/>
            <person name="Tomko P."/>
            <person name="Gavelis G."/>
            <person name="Widhalm J.R."/>
            <person name="Wisecaver J.H."/>
        </authorList>
    </citation>
    <scope>NUCLEOTIDE SEQUENCE</scope>
    <source>
        <strain evidence="2">ECLA1</strain>
    </source>
</reference>
<protein>
    <submittedName>
        <fullName evidence="2">Uncharacterized protein</fullName>
    </submittedName>
</protein>
<sequence length="166" mass="18846">MRGSATCNYVPIKLSPVTCDITQERTCWSRQAVKRIARSRMANAKIRLESSSSTGSKLTLRLRYATDDQTRCGKSHDAIASGEWTHPNWKCFEKLLLFANLPFIFVILVEFLHDKSEVMLRLIGLETSCGIQPGRPNQKCWSYEGSKFVDSSLFHCPCTRGTEPWP</sequence>
<organism evidence="2 3">
    <name type="scientific">Elysia crispata</name>
    <name type="common">lettuce slug</name>
    <dbReference type="NCBI Taxonomy" id="231223"/>
    <lineage>
        <taxon>Eukaryota</taxon>
        <taxon>Metazoa</taxon>
        <taxon>Spiralia</taxon>
        <taxon>Lophotrochozoa</taxon>
        <taxon>Mollusca</taxon>
        <taxon>Gastropoda</taxon>
        <taxon>Heterobranchia</taxon>
        <taxon>Euthyneura</taxon>
        <taxon>Panpulmonata</taxon>
        <taxon>Sacoglossa</taxon>
        <taxon>Placobranchoidea</taxon>
        <taxon>Plakobranchidae</taxon>
        <taxon>Elysia</taxon>
    </lineage>
</organism>